<accession>A0A937XEA7</accession>
<evidence type="ECO:0000313" key="3">
    <source>
        <dbReference type="Proteomes" id="UP000779900"/>
    </source>
</evidence>
<dbReference type="PROSITE" id="PS51257">
    <property type="entry name" value="PROKAR_LIPOPROTEIN"/>
    <property type="match status" value="1"/>
</dbReference>
<reference evidence="2" key="1">
    <citation type="submission" date="2019-03" db="EMBL/GenBank/DDBJ databases">
        <title>Lake Tanganyika Metagenome-Assembled Genomes (MAGs).</title>
        <authorList>
            <person name="Tran P."/>
        </authorList>
    </citation>
    <scope>NUCLEOTIDE SEQUENCE</scope>
    <source>
        <strain evidence="2">K_DeepCast_150m_m2_040</strain>
    </source>
</reference>
<protein>
    <recommendedName>
        <fullName evidence="4">Peptidase C-terminal archaeal/bacterial domain-containing protein</fullName>
    </recommendedName>
</protein>
<dbReference type="Proteomes" id="UP000779900">
    <property type="component" value="Unassembled WGS sequence"/>
</dbReference>
<evidence type="ECO:0008006" key="4">
    <source>
        <dbReference type="Google" id="ProtNLM"/>
    </source>
</evidence>
<feature type="region of interest" description="Disordered" evidence="1">
    <location>
        <begin position="342"/>
        <end position="361"/>
    </location>
</feature>
<name>A0A937XEA7_UNCW3</name>
<gene>
    <name evidence="2" type="ORF">FJY68_01585</name>
</gene>
<evidence type="ECO:0000313" key="2">
    <source>
        <dbReference type="EMBL" id="MBM3330526.1"/>
    </source>
</evidence>
<dbReference type="AlphaFoldDB" id="A0A937XEA7"/>
<comment type="caution">
    <text evidence="2">The sequence shown here is derived from an EMBL/GenBank/DDBJ whole genome shotgun (WGS) entry which is preliminary data.</text>
</comment>
<organism evidence="2 3">
    <name type="scientific">candidate division WOR-3 bacterium</name>
    <dbReference type="NCBI Taxonomy" id="2052148"/>
    <lineage>
        <taxon>Bacteria</taxon>
        <taxon>Bacteria division WOR-3</taxon>
    </lineage>
</organism>
<evidence type="ECO:0000256" key="1">
    <source>
        <dbReference type="SAM" id="MobiDB-lite"/>
    </source>
</evidence>
<proteinExistence type="predicted"/>
<dbReference type="Gene3D" id="2.60.120.380">
    <property type="match status" value="3"/>
</dbReference>
<sequence length="361" mass="37818">MRNLCLAASLFIAGCVTTPDPPEQQLIHYGDNTHASIGMAAEVDEYGFDGNAGEVVTLVMVVDSGTMWSRIDLLDPSGTKITDARHPTRARIDTVRLTETGRYAVLAMDGFDSTRTGRYGLSVQRTADPGSAIPITYGSGVQSSIDSTAQIAAYTFEGNAGDIVTMLMAVDSGTLWCGIEIYDPSGTRIAEAIDPSDARVDGVGLATTGRHAILVTDGFDGKMTGRYGLSLQRTADPGNATSIAYGAKVGLLIDSTAQIDAYTFDGNADDVVTIIVAADSGNLWPRVELYNTAGTRIAGVTDPTNARIDTVRLASTGRHAILAMDGFNGILQGRCSLSLSRAKSGKPEAGVPASSGLLSLR</sequence>
<dbReference type="EMBL" id="VGIR01000005">
    <property type="protein sequence ID" value="MBM3330526.1"/>
    <property type="molecule type" value="Genomic_DNA"/>
</dbReference>